<organism evidence="4">
    <name type="scientific">Rhodopseudomonas palustris (strain BisB18)</name>
    <dbReference type="NCBI Taxonomy" id="316056"/>
    <lineage>
        <taxon>Bacteria</taxon>
        <taxon>Pseudomonadati</taxon>
        <taxon>Pseudomonadota</taxon>
        <taxon>Alphaproteobacteria</taxon>
        <taxon>Hyphomicrobiales</taxon>
        <taxon>Nitrobacteraceae</taxon>
        <taxon>Rhodopseudomonas</taxon>
    </lineage>
</organism>
<dbReference type="KEGG" id="rpc:RPC_3525"/>
<dbReference type="AlphaFoldDB" id="Q210X2"/>
<dbReference type="GO" id="GO:0043709">
    <property type="term" value="P:cell adhesion involved in single-species biofilm formation"/>
    <property type="evidence" value="ECO:0007669"/>
    <property type="project" value="TreeGrafter"/>
</dbReference>
<evidence type="ECO:0000313" key="4">
    <source>
        <dbReference type="EMBL" id="ABD89064.1"/>
    </source>
</evidence>
<evidence type="ECO:0000259" key="3">
    <source>
        <dbReference type="PROSITE" id="PS50887"/>
    </source>
</evidence>
<dbReference type="InterPro" id="IPR043128">
    <property type="entry name" value="Rev_trsase/Diguanyl_cyclase"/>
</dbReference>
<feature type="domain" description="GGDEF" evidence="3">
    <location>
        <begin position="83"/>
        <end position="212"/>
    </location>
</feature>
<dbReference type="FunFam" id="3.30.70.270:FF:000001">
    <property type="entry name" value="Diguanylate cyclase domain protein"/>
    <property type="match status" value="1"/>
</dbReference>
<dbReference type="HOGENOM" id="CLU_000445_11_16_5"/>
<dbReference type="EC" id="2.7.7.65" evidence="1"/>
<dbReference type="PROSITE" id="PS50887">
    <property type="entry name" value="GGDEF"/>
    <property type="match status" value="1"/>
</dbReference>
<dbReference type="InterPro" id="IPR000160">
    <property type="entry name" value="GGDEF_dom"/>
</dbReference>
<dbReference type="InterPro" id="IPR029787">
    <property type="entry name" value="Nucleotide_cyclase"/>
</dbReference>
<dbReference type="Gene3D" id="3.30.70.270">
    <property type="match status" value="1"/>
</dbReference>
<dbReference type="SMART" id="SM00267">
    <property type="entry name" value="GGDEF"/>
    <property type="match status" value="1"/>
</dbReference>
<dbReference type="GO" id="GO:1902201">
    <property type="term" value="P:negative regulation of bacterial-type flagellum-dependent cell motility"/>
    <property type="evidence" value="ECO:0007669"/>
    <property type="project" value="TreeGrafter"/>
</dbReference>
<dbReference type="EMBL" id="CP000301">
    <property type="protein sequence ID" value="ABD89064.1"/>
    <property type="molecule type" value="Genomic_DNA"/>
</dbReference>
<dbReference type="PANTHER" id="PTHR45138">
    <property type="entry name" value="REGULATORY COMPONENTS OF SENSORY TRANSDUCTION SYSTEM"/>
    <property type="match status" value="1"/>
</dbReference>
<gene>
    <name evidence="4" type="ordered locus">RPC_3525</name>
</gene>
<dbReference type="CDD" id="cd01949">
    <property type="entry name" value="GGDEF"/>
    <property type="match status" value="1"/>
</dbReference>
<comment type="catalytic activity">
    <reaction evidence="2">
        <text>2 GTP = 3',3'-c-di-GMP + 2 diphosphate</text>
        <dbReference type="Rhea" id="RHEA:24898"/>
        <dbReference type="ChEBI" id="CHEBI:33019"/>
        <dbReference type="ChEBI" id="CHEBI:37565"/>
        <dbReference type="ChEBI" id="CHEBI:58805"/>
        <dbReference type="EC" id="2.7.7.65"/>
    </reaction>
</comment>
<proteinExistence type="predicted"/>
<dbReference type="GO" id="GO:0052621">
    <property type="term" value="F:diguanylate cyclase activity"/>
    <property type="evidence" value="ECO:0007669"/>
    <property type="project" value="UniProtKB-EC"/>
</dbReference>
<accession>Q210X2</accession>
<dbReference type="SUPFAM" id="SSF55073">
    <property type="entry name" value="Nucleotide cyclase"/>
    <property type="match status" value="1"/>
</dbReference>
<sequence>MFASRLLGIIITLQLALTTVFHFLGKQHGVRDIVQMQHRADLQALALELEIKATTDPLTGLFNRGKFDVVLGYELARAERYGNPLSLIVYDIDHFKEVNDAYGHQAGDRVLVQLSAIVSAAIRQTDLLVRWGGEEFVLVLPDTDGATARLVAEKLRQAIEQSGFDLAGTITCSFGVSIYVEGDSVDSLVARTDNALYRAKMNGRNRVEYASARMMSPSIAPSLEPRA</sequence>
<dbReference type="GO" id="GO:0005886">
    <property type="term" value="C:plasma membrane"/>
    <property type="evidence" value="ECO:0007669"/>
    <property type="project" value="TreeGrafter"/>
</dbReference>
<dbReference type="eggNOG" id="COG3706">
    <property type="taxonomic scope" value="Bacteria"/>
</dbReference>
<dbReference type="InterPro" id="IPR050469">
    <property type="entry name" value="Diguanylate_Cyclase"/>
</dbReference>
<name>Q210X2_RHOPB</name>
<dbReference type="Pfam" id="PF00990">
    <property type="entry name" value="GGDEF"/>
    <property type="match status" value="1"/>
</dbReference>
<dbReference type="NCBIfam" id="TIGR00254">
    <property type="entry name" value="GGDEF"/>
    <property type="match status" value="1"/>
</dbReference>
<dbReference type="STRING" id="316056.RPC_3525"/>
<evidence type="ECO:0000256" key="2">
    <source>
        <dbReference type="ARBA" id="ARBA00034247"/>
    </source>
</evidence>
<dbReference type="PANTHER" id="PTHR45138:SF9">
    <property type="entry name" value="DIGUANYLATE CYCLASE DGCM-RELATED"/>
    <property type="match status" value="1"/>
</dbReference>
<protein>
    <recommendedName>
        <fullName evidence="1">diguanylate cyclase</fullName>
        <ecNumber evidence="1">2.7.7.65</ecNumber>
    </recommendedName>
</protein>
<evidence type="ECO:0000256" key="1">
    <source>
        <dbReference type="ARBA" id="ARBA00012528"/>
    </source>
</evidence>
<reference evidence="4" key="1">
    <citation type="submission" date="2006-03" db="EMBL/GenBank/DDBJ databases">
        <title>Complete sequence of Rhodopseudomonas palustris BisB18.</title>
        <authorList>
            <consortium name="US DOE Joint Genome Institute"/>
            <person name="Copeland A."/>
            <person name="Lucas S."/>
            <person name="Lapidus A."/>
            <person name="Barry K."/>
            <person name="Detter J.C."/>
            <person name="Glavina del Rio T."/>
            <person name="Hammon N."/>
            <person name="Israni S."/>
            <person name="Dalin E."/>
            <person name="Tice H."/>
            <person name="Pitluck S."/>
            <person name="Chain P."/>
            <person name="Malfatti S."/>
            <person name="Shin M."/>
            <person name="Vergez L."/>
            <person name="Schmutz J."/>
            <person name="Larimer F."/>
            <person name="Land M."/>
            <person name="Hauser L."/>
            <person name="Pelletier D.A."/>
            <person name="Kyrpides N."/>
            <person name="Anderson I."/>
            <person name="Oda Y."/>
            <person name="Harwood C.S."/>
            <person name="Richardson P."/>
        </authorList>
    </citation>
    <scope>NUCLEOTIDE SEQUENCE [LARGE SCALE GENOMIC DNA]</scope>
    <source>
        <strain evidence="4">BisB18</strain>
    </source>
</reference>